<dbReference type="Gramene" id="MELO3C020684.2.1">
    <property type="protein sequence ID" value="MELO3C020684.2.1"/>
    <property type="gene ID" value="MELO3C020684.2"/>
</dbReference>
<dbReference type="PROSITE" id="PS51017">
    <property type="entry name" value="CCT"/>
    <property type="match status" value="1"/>
</dbReference>
<evidence type="ECO:0000256" key="2">
    <source>
        <dbReference type="ARBA" id="ARBA00023242"/>
    </source>
</evidence>
<dbReference type="SMR" id="A0A1S3C703"/>
<evidence type="ECO:0000256" key="3">
    <source>
        <dbReference type="PROSITE-ProRule" id="PRU00357"/>
    </source>
</evidence>
<organism evidence="6 7">
    <name type="scientific">Cucumis melo</name>
    <name type="common">Muskmelon</name>
    <dbReference type="NCBI Taxonomy" id="3656"/>
    <lineage>
        <taxon>Eukaryota</taxon>
        <taxon>Viridiplantae</taxon>
        <taxon>Streptophyta</taxon>
        <taxon>Embryophyta</taxon>
        <taxon>Tracheophyta</taxon>
        <taxon>Spermatophyta</taxon>
        <taxon>Magnoliopsida</taxon>
        <taxon>eudicotyledons</taxon>
        <taxon>Gunneridae</taxon>
        <taxon>Pentapetalae</taxon>
        <taxon>rosids</taxon>
        <taxon>fabids</taxon>
        <taxon>Cucurbitales</taxon>
        <taxon>Cucurbitaceae</taxon>
        <taxon>Benincaseae</taxon>
        <taxon>Cucumis</taxon>
    </lineage>
</organism>
<dbReference type="EnsemblPlants" id="MELO3C020684.2.1">
    <property type="protein sequence ID" value="MELO3C020684.2.1"/>
    <property type="gene ID" value="MELO3C020684.2"/>
</dbReference>
<dbReference type="PANTHER" id="PTHR31319">
    <property type="entry name" value="ZINC FINGER PROTEIN CONSTANS-LIKE 4"/>
    <property type="match status" value="1"/>
</dbReference>
<dbReference type="Pfam" id="PF06203">
    <property type="entry name" value="CCT"/>
    <property type="match status" value="1"/>
</dbReference>
<evidence type="ECO:0000259" key="4">
    <source>
        <dbReference type="PROSITE" id="PS51017"/>
    </source>
</evidence>
<protein>
    <submittedName>
        <fullName evidence="7">Zinc finger protein CONSTANS-LIKE 3-like</fullName>
    </submittedName>
</protein>
<dbReference type="GeneID" id="103497191"/>
<dbReference type="GO" id="GO:0005634">
    <property type="term" value="C:nucleus"/>
    <property type="evidence" value="ECO:0007669"/>
    <property type="project" value="UniProtKB-SubCell"/>
</dbReference>
<dbReference type="InParanoid" id="A0A1S3C703"/>
<feature type="domain" description="CCT" evidence="4">
    <location>
        <begin position="162"/>
        <end position="204"/>
    </location>
</feature>
<keyword evidence="6" id="KW-1185">Reference proteome</keyword>
<evidence type="ECO:0000313" key="5">
    <source>
        <dbReference type="EnsemblPlants" id="MELO3C020684.2.1"/>
    </source>
</evidence>
<dbReference type="GO" id="GO:0003700">
    <property type="term" value="F:DNA-binding transcription factor activity"/>
    <property type="evidence" value="ECO:0007669"/>
    <property type="project" value="TreeGrafter"/>
</dbReference>
<reference evidence="7" key="2">
    <citation type="submission" date="2025-04" db="UniProtKB">
        <authorList>
            <consortium name="RefSeq"/>
        </authorList>
    </citation>
    <scope>IDENTIFICATION</scope>
</reference>
<keyword evidence="2 3" id="KW-0539">Nucleus</keyword>
<dbReference type="KEGG" id="cmo:103497191"/>
<dbReference type="InterPro" id="IPR010402">
    <property type="entry name" value="CCT_domain"/>
</dbReference>
<gene>
    <name evidence="7" type="primary">LOC103497191</name>
    <name evidence="5" type="synonym">103497191</name>
</gene>
<accession>A0A1S3C703</accession>
<dbReference type="AlphaFoldDB" id="A0A1S3C703"/>
<dbReference type="eggNOG" id="ENOG502RZTI">
    <property type="taxonomic scope" value="Eukaryota"/>
</dbReference>
<dbReference type="Proteomes" id="UP001652600">
    <property type="component" value="Chromosome 12"/>
</dbReference>
<dbReference type="RefSeq" id="XP_008457517.1">
    <property type="nucleotide sequence ID" value="XM_008459295.2"/>
</dbReference>
<dbReference type="GO" id="GO:0009909">
    <property type="term" value="P:regulation of flower development"/>
    <property type="evidence" value="ECO:0007669"/>
    <property type="project" value="InterPro"/>
</dbReference>
<comment type="subcellular location">
    <subcellularLocation>
        <location evidence="1 3">Nucleus</location>
    </subcellularLocation>
</comment>
<dbReference type="InterPro" id="IPR045281">
    <property type="entry name" value="CONSTANS-like"/>
</dbReference>
<evidence type="ECO:0000313" key="6">
    <source>
        <dbReference type="Proteomes" id="UP001652600"/>
    </source>
</evidence>
<evidence type="ECO:0000313" key="7">
    <source>
        <dbReference type="RefSeq" id="XP_008457517.1"/>
    </source>
</evidence>
<evidence type="ECO:0000256" key="1">
    <source>
        <dbReference type="ARBA" id="ARBA00004123"/>
    </source>
</evidence>
<dbReference type="PANTHER" id="PTHR31319:SF110">
    <property type="entry name" value="CCT MOTIF FAMILY PROTEIN"/>
    <property type="match status" value="1"/>
</dbReference>
<reference evidence="5" key="1">
    <citation type="submission" date="2023-03" db="UniProtKB">
        <authorList>
            <consortium name="EnsemblPlants"/>
        </authorList>
    </citation>
    <scope>IDENTIFICATION</scope>
</reference>
<proteinExistence type="predicted"/>
<sequence length="249" mass="27921">MHSFSPAVDTSIFHLHSPDLIVSSSPPLFPSFPNFSSSHSSSFLLAYSQLALDPVLESPDLLPLEVISYSGSSGPCSSYGSPTSSQPALIQRSMSSQSLQKDRVRHGPGARISSLIDTDMPAVRRVYSSGDLQGRTERGCSSESSLIIEGMTKACRYSPEEKKERIERYKSKRNQRNFNKKIKYECRKTLADSRRRIRGRFARNEEIENSNSTSSPLEAWSCYDNPMVKELDTTQDDGSWITFLDSYHC</sequence>
<name>A0A1S3C703_CUCME</name>
<dbReference type="OrthoDB" id="153872at2759"/>